<dbReference type="GO" id="GO:0003676">
    <property type="term" value="F:nucleic acid binding"/>
    <property type="evidence" value="ECO:0007669"/>
    <property type="project" value="InterPro"/>
</dbReference>
<proteinExistence type="predicted"/>
<feature type="compositionally biased region" description="Low complexity" evidence="1">
    <location>
        <begin position="1702"/>
        <end position="1711"/>
    </location>
</feature>
<dbReference type="InterPro" id="IPR013103">
    <property type="entry name" value="RVT_2"/>
</dbReference>
<gene>
    <name evidence="4" type="primary">RE2</name>
    <name evidence="4" type="ORF">SPIL2461_LOCUS12174</name>
</gene>
<keyword evidence="2" id="KW-0472">Membrane</keyword>
<feature type="transmembrane region" description="Helical" evidence="2">
    <location>
        <begin position="2720"/>
        <end position="2744"/>
    </location>
</feature>
<keyword evidence="2" id="KW-1133">Transmembrane helix</keyword>
<dbReference type="OrthoDB" id="421837at2759"/>
<dbReference type="InterPro" id="IPR036397">
    <property type="entry name" value="RNaseH_sf"/>
</dbReference>
<feature type="region of interest" description="Disordered" evidence="1">
    <location>
        <begin position="373"/>
        <end position="460"/>
    </location>
</feature>
<evidence type="ECO:0000256" key="1">
    <source>
        <dbReference type="SAM" id="MobiDB-lite"/>
    </source>
</evidence>
<dbReference type="Gene3D" id="3.30.420.10">
    <property type="entry name" value="Ribonuclease H-like superfamily/Ribonuclease H"/>
    <property type="match status" value="1"/>
</dbReference>
<evidence type="ECO:0000256" key="2">
    <source>
        <dbReference type="SAM" id="Phobius"/>
    </source>
</evidence>
<feature type="region of interest" description="Disordered" evidence="1">
    <location>
        <begin position="1671"/>
        <end position="1723"/>
    </location>
</feature>
<feature type="compositionally biased region" description="Low complexity" evidence="1">
    <location>
        <begin position="391"/>
        <end position="411"/>
    </location>
</feature>
<name>A0A812SKB5_SYMPI</name>
<dbReference type="GO" id="GO:0015074">
    <property type="term" value="P:DNA integration"/>
    <property type="evidence" value="ECO:0007669"/>
    <property type="project" value="InterPro"/>
</dbReference>
<feature type="compositionally biased region" description="Pro residues" evidence="1">
    <location>
        <begin position="412"/>
        <end position="427"/>
    </location>
</feature>
<comment type="caution">
    <text evidence="4">The sequence shown here is derived from an EMBL/GenBank/DDBJ whole genome shotgun (WGS) entry which is preliminary data.</text>
</comment>
<feature type="compositionally biased region" description="Basic residues" evidence="1">
    <location>
        <begin position="1676"/>
        <end position="1688"/>
    </location>
</feature>
<feature type="compositionally biased region" description="Acidic residues" evidence="1">
    <location>
        <begin position="115"/>
        <end position="137"/>
    </location>
</feature>
<evidence type="ECO:0000259" key="3">
    <source>
        <dbReference type="PROSITE" id="PS50994"/>
    </source>
</evidence>
<reference evidence="4" key="1">
    <citation type="submission" date="2021-02" db="EMBL/GenBank/DDBJ databases">
        <authorList>
            <person name="Dougan E. K."/>
            <person name="Rhodes N."/>
            <person name="Thang M."/>
            <person name="Chan C."/>
        </authorList>
    </citation>
    <scope>NUCLEOTIDE SEQUENCE</scope>
</reference>
<feature type="domain" description="Integrase catalytic" evidence="3">
    <location>
        <begin position="1303"/>
        <end position="1417"/>
    </location>
</feature>
<dbReference type="SUPFAM" id="SSF53098">
    <property type="entry name" value="Ribonuclease H-like"/>
    <property type="match status" value="1"/>
</dbReference>
<dbReference type="Proteomes" id="UP000649617">
    <property type="component" value="Unassembled WGS sequence"/>
</dbReference>
<feature type="compositionally biased region" description="Low complexity" evidence="1">
    <location>
        <begin position="189"/>
        <end position="201"/>
    </location>
</feature>
<evidence type="ECO:0000313" key="5">
    <source>
        <dbReference type="Proteomes" id="UP000649617"/>
    </source>
</evidence>
<evidence type="ECO:0000313" key="4">
    <source>
        <dbReference type="EMBL" id="CAE7477934.1"/>
    </source>
</evidence>
<feature type="region of interest" description="Disordered" evidence="1">
    <location>
        <begin position="181"/>
        <end position="201"/>
    </location>
</feature>
<feature type="compositionally biased region" description="Low complexity" evidence="1">
    <location>
        <begin position="72"/>
        <end position="89"/>
    </location>
</feature>
<feature type="compositionally biased region" description="Basic and acidic residues" evidence="1">
    <location>
        <begin position="448"/>
        <end position="460"/>
    </location>
</feature>
<feature type="transmembrane region" description="Helical" evidence="2">
    <location>
        <begin position="2695"/>
        <end position="2713"/>
    </location>
</feature>
<keyword evidence="5" id="KW-1185">Reference proteome</keyword>
<organism evidence="4 5">
    <name type="scientific">Symbiodinium pilosum</name>
    <name type="common">Dinoflagellate</name>
    <dbReference type="NCBI Taxonomy" id="2952"/>
    <lineage>
        <taxon>Eukaryota</taxon>
        <taxon>Sar</taxon>
        <taxon>Alveolata</taxon>
        <taxon>Dinophyceae</taxon>
        <taxon>Suessiales</taxon>
        <taxon>Symbiodiniaceae</taxon>
        <taxon>Symbiodinium</taxon>
    </lineage>
</organism>
<dbReference type="InterPro" id="IPR001584">
    <property type="entry name" value="Integrase_cat-core"/>
</dbReference>
<dbReference type="EMBL" id="CAJNIZ010024558">
    <property type="protein sequence ID" value="CAE7477934.1"/>
    <property type="molecule type" value="Genomic_DNA"/>
</dbReference>
<dbReference type="Pfam" id="PF07727">
    <property type="entry name" value="RVT_2"/>
    <property type="match status" value="1"/>
</dbReference>
<dbReference type="InterPro" id="IPR012337">
    <property type="entry name" value="RNaseH-like_sf"/>
</dbReference>
<feature type="region of interest" description="Disordered" evidence="1">
    <location>
        <begin position="67"/>
        <end position="160"/>
    </location>
</feature>
<feature type="compositionally biased region" description="Acidic residues" evidence="1">
    <location>
        <begin position="734"/>
        <end position="754"/>
    </location>
</feature>
<accession>A0A812SKB5</accession>
<dbReference type="PROSITE" id="PS50994">
    <property type="entry name" value="INTEGRASE"/>
    <property type="match status" value="1"/>
</dbReference>
<feature type="region of interest" description="Disordered" evidence="1">
    <location>
        <begin position="303"/>
        <end position="323"/>
    </location>
</feature>
<protein>
    <submittedName>
        <fullName evidence="4">RE2 protein</fullName>
    </submittedName>
</protein>
<feature type="region of interest" description="Disordered" evidence="1">
    <location>
        <begin position="727"/>
        <end position="755"/>
    </location>
</feature>
<feature type="compositionally biased region" description="Acidic residues" evidence="1">
    <location>
        <begin position="827"/>
        <end position="837"/>
    </location>
</feature>
<sequence length="2751" mass="305084">MKRLRAQYIRVDPDTILSDRAWGQRLLNRASLAKRERLDVFYSAGGVYSSKAIEAALRHRCSEVHLDERRLPTPTSTSSSAASSSTFRPRSAKGHFKPRTAMGKKNAVHLANDVPMEEDEEDLEQECFDEQEGEDVTGDVGGHESGDEEMVDEDGGHGTEDEEADVMEAFAAGWKAKARTAGGRKARGWKTTSSTSSSVTRSSTSTVRSLADKKKVSTCSSCGLRGHWKGDAECINVQNGKDKPHSKTNEVHVVNYTFMVGSAGVPPPSCPSCGVSVTVDHKFCPECGTKLQTKRGWLVVDSSGKKGAEAVSSTDEEPRTRPMRDVRVPKADLGRTSKPDHKVKLKPMEAMAALGGMSKTEKKSLRYLLQAEEEEDDFQRAQLPVPPSGYPRPASNAATSSTAPMPSSTAPWPRPDPPMTMPPPSTTPWPSSTTPVAGVVPQPSLEAPTKKDAKGRDKATAVKKRELEEFKLELWRQSWNGSRTIPSSAAPVPNEFQARCPHRFEDLLWSSNQHGHWARCKRCDLKHILYHSERHGILVTSHSSTTPSTCATASSEAFVAAPHVPPGQVILDSGCRTAVAGQFWHEAFQAKLEQMGVPWWQVEENETFQFGSGVPEVSRVAFLYPAGLGGETVDVVRISQVKGDAKACPGLVGPSELARWQVVFNFADKTVQILGKRTVMCLTSTRHPALLLTDYPPGFPPSKPCLEEKLGEKIRLLRDSPQSLAFVSESSVPELEDEAYDGDTSEDAGDDEGNVDFFGDFGTELRRKKSQEWMGLLQSDLGVQVISELPDAEHTASENESCASSDTELREDNDNVSITSHEFGVEFLDESDDDGNEAENPGYDLDTAEPDVEGRPCSFHKSLRRRVGHACHSLSMFAKAMLTETSLTTALPRTTTTSTTTPSCTPMLSSTSSMAFSATKLKRRPGPWRIVEIFTWSMALSFAASRRGWEVGEPLSLPQWDLLDPVHQAQAEAYLEEFQPDFLAIAWPCTKWSVLQTFGRRTPEYLRRLAAQRQEQRQLLAWVQKVILRHRARGGAILGENPWNSAAWREPLVIDTYEGLPEGKTEMCAFGLRRPDDEFRPGPGLYLRKPTRLRAQQEILTAACRLCPGNHQHAPSWGGVKVKGRWCSVAEFAGGYTRKFAEAVVRGAENYLAGKPRIGSFYVSPMVPEEAFMNTDVDVYDMVLQEDEANQDAEHAAVADGEREMLEFPDVAEAVEDLDLPHMDIQAEDAARGIVEMRKLDGRGKMARLHLIHRRLGHPTNEALVRMLEVGGANQDLLKLASTLKCPTCELSAPPKKPLPARPEARPICFNSVIHVDLKYQHDFKKEIYVALSIVDGATSFHCAKLLRTRDPAHVAKKFLNAWIAVFGIPTTVLLDQGGEFETEFIAVLESHSIASRVTGSYAAWQNGLAERHGALLGTAWTAVIEEMQVVGRQAMKSALSCAIQAKNATISRQGHSAHFLVFGRQAFFPELLDEEIWGSASLGHALSVEGEVARLSEQRAAAKVALLRGDVQEKLRKALRRAPGGQARAYEPGELVYFWSPTGSKPGVRYRRDAGAWRGPAVVLVPDGASRYFVSWRGRCLLVAAANLKGASLEESQDHDLRLREAETDLAKGYVDLSQDPPPPGEPEASLEPVAPGLVVRRRCTGFGRRMSEARKMMQGLKSVKRVLQGPLDKKVRRRLPGQRSRKPRVEPAPLPGLPVPEGEAQLPGEGAEEELPEDVKDYSPDYPPDQVWEDAPPAVLVSPEDLVPDAAFPLPHDPRPRRERLLDDLPLQFRKRGPEHLDDLDDVALKKVKTTEFANYVFTAVSDADLFKTEEKGNEWLPRDEVRELAGLLDLPLTSARLHRAPRKRLQNPGPRNRKPRITLMLGKEHGHAMVARESAEEVSQRPRRKCPHLWRGMTLFLKKGKKTSASAPLRPRRYNPDCVYVAKEDGIYEVKADVTYIQAAFHDLSEDSLTKEAFLLKMKANGKELDPQFFSKDEAQAFEESDEKEWQAWVHNKVVSRLSSEEAKKVPRDRIFRVPARIVRVNKMMAGKKGLKAKSRIVLPGHLDPDLGSVRTDAPTTQLTSVRLAMILSLSRTWECWLFDVSTAFLSGKNVSRDLYVRPPRDLKGVSAGELWKILKSAYGLSEAPRLWYQKAKEDLKTCGFTELDFAPATFVKLKKRRGILVVVAILCLHVDDGFLTAEPGPEVKETREMINKLFSIKEWIEVKDTPVGYLGMQIYKRNGCFFNDMTEYVLALKEASLPGKDGDAPLDAGGLKEFRRLIAQLRWPIHLVSPELLFRVSALAQRVAQAKVSDLGAANTLLKDLQTAARAGRTVVKLQATTERPVLVSYFDASLGKTNETAAQRGEVHFVADPAVLSGSGRASILEFHSNRVSRVVRSSMAAESCSMASASDRLVYNLKLLDALAYGKVEVTANWRSELVTRGHLVTDAKSLFDHVHGSSLLATERQTSLDILAVRQLVQEDLLSLHWVPTWRQYADVLTKDMFDELFQKLREKGCLNVVQTLEDQVEEERRSSLRKAQRERRKYRLRSNDMVFLRSIDALHAQQNAPWPHEAKGLAAQKSWDVSEFLETPHSDADGSSRGRPVSQKSCSTRFRAHLELEIEPAIPISQMSPVASKPVKPTPKLQLVTGGTFLSMGLGTMLLPSLVMDTCFNPTYFNGTLGERVLVSCFGAQATLQGILLLSCRFCKQTWVYWGLGILPFVAFDVYACPWGPLPVLTWLGAAGDGIGNAIFLAACYLGYHWIEDDD</sequence>
<keyword evidence="2" id="KW-0812">Transmembrane</keyword>
<feature type="region of interest" description="Disordered" evidence="1">
    <location>
        <begin position="791"/>
        <end position="851"/>
    </location>
</feature>